<dbReference type="EMBL" id="AFPW01000001">
    <property type="protein sequence ID" value="EGQ17665.1"/>
    <property type="molecule type" value="Genomic_DNA"/>
</dbReference>
<dbReference type="AlphaFoldDB" id="F9CZI2"/>
<comment type="caution">
    <text evidence="1">The sequence shown here is derived from an EMBL/GenBank/DDBJ whole genome shotgun (WGS) entry which is preliminary data.</text>
</comment>
<proteinExistence type="predicted"/>
<accession>F9CZI2</accession>
<protein>
    <submittedName>
        <fullName evidence="1">Tetrathionate reductase subunit C</fullName>
    </submittedName>
</protein>
<reference evidence="1 2" key="1">
    <citation type="submission" date="2011-04" db="EMBL/GenBank/DDBJ databases">
        <authorList>
            <person name="Muzny D."/>
            <person name="Qin X."/>
            <person name="Deng J."/>
            <person name="Jiang H."/>
            <person name="Liu Y."/>
            <person name="Qu J."/>
            <person name="Song X.-Z."/>
            <person name="Zhang L."/>
            <person name="Thornton R."/>
            <person name="Coyle M."/>
            <person name="Francisco L."/>
            <person name="Jackson L."/>
            <person name="Javaid M."/>
            <person name="Korchina V."/>
            <person name="Kovar C."/>
            <person name="Mata R."/>
            <person name="Mathew T."/>
            <person name="Ngo R."/>
            <person name="Nguyen L."/>
            <person name="Nguyen N."/>
            <person name="Okwuonu G."/>
            <person name="Ongeri F."/>
            <person name="Pham C."/>
            <person name="Simmons D."/>
            <person name="Wilczek-Boney K."/>
            <person name="Hale W."/>
            <person name="Jakkamsetti A."/>
            <person name="Pham P."/>
            <person name="Ruth R."/>
            <person name="San Lucas F."/>
            <person name="Warren J."/>
            <person name="Zhang J."/>
            <person name="Zhao Z."/>
            <person name="Zhou C."/>
            <person name="Zhu D."/>
            <person name="Lee S."/>
            <person name="Bess C."/>
            <person name="Blankenburg K."/>
            <person name="Forbes L."/>
            <person name="Fu Q."/>
            <person name="Gubbala S."/>
            <person name="Hirani K."/>
            <person name="Jayaseelan J.C."/>
            <person name="Lara F."/>
            <person name="Munidasa M."/>
            <person name="Palculict T."/>
            <person name="Patil S."/>
            <person name="Pu L.-L."/>
            <person name="Saada N."/>
            <person name="Tang L."/>
            <person name="Weissenberger G."/>
            <person name="Zhu Y."/>
            <person name="Hemphill L."/>
            <person name="Shang Y."/>
            <person name="Youmans B."/>
            <person name="Ayvaz T."/>
            <person name="Ross M."/>
            <person name="Santibanez J."/>
            <person name="Aqrawi P."/>
            <person name="Gross S."/>
            <person name="Joshi V."/>
            <person name="Fowler G."/>
            <person name="Nazareth L."/>
            <person name="Reid J."/>
            <person name="Worley K."/>
            <person name="Petrosino J."/>
            <person name="Highlander S."/>
            <person name="Gibbs R."/>
        </authorList>
    </citation>
    <scope>NUCLEOTIDE SEQUENCE [LARGE SCALE GENOMIC DNA]</scope>
    <source>
        <strain evidence="1 2">DSM 3688</strain>
    </source>
</reference>
<sequence>MDFVNRFGGSAAVRLFASAAGWRGSCHRARAAGACRPVITGMRPARCCAAFTLLSQCVYAVVAVRLRCCRSAFTLLSACVRAVVAACRIGIRSAWA</sequence>
<evidence type="ECO:0000313" key="2">
    <source>
        <dbReference type="Proteomes" id="UP000007820"/>
    </source>
</evidence>
<dbReference type="Proteomes" id="UP000007820">
    <property type="component" value="Unassembled WGS sequence"/>
</dbReference>
<name>F9CZI2_PREDD</name>
<evidence type="ECO:0000313" key="1">
    <source>
        <dbReference type="EMBL" id="EGQ17665.1"/>
    </source>
</evidence>
<gene>
    <name evidence="1" type="primary">ttrC</name>
    <name evidence="1" type="ORF">HMPREF9136_0009</name>
</gene>
<organism evidence="1 2">
    <name type="scientific">Prevotella dentalis (strain ATCC 49559 / DSM 3688 / JCM 13448 / NCTC 12043 / ES 2772)</name>
    <name type="common">Mitsuokella dentalis</name>
    <dbReference type="NCBI Taxonomy" id="908937"/>
    <lineage>
        <taxon>Bacteria</taxon>
        <taxon>Pseudomonadati</taxon>
        <taxon>Bacteroidota</taxon>
        <taxon>Bacteroidia</taxon>
        <taxon>Bacteroidales</taxon>
        <taxon>Prevotellaceae</taxon>
        <taxon>Prevotella</taxon>
    </lineage>
</organism>